<protein>
    <recommendedName>
        <fullName evidence="8 9">Cell division protein FtsL</fullName>
    </recommendedName>
</protein>
<keyword evidence="4 8" id="KW-0812">Transmembrane</keyword>
<accession>A0A840RFU6</accession>
<dbReference type="AlphaFoldDB" id="A0A840RFU6"/>
<evidence type="ECO:0000256" key="1">
    <source>
        <dbReference type="ARBA" id="ARBA00004401"/>
    </source>
</evidence>
<evidence type="ECO:0000256" key="6">
    <source>
        <dbReference type="ARBA" id="ARBA00023136"/>
    </source>
</evidence>
<keyword evidence="8" id="KW-0997">Cell inner membrane</keyword>
<organism evidence="10 11">
    <name type="scientific">Silvimonas terrae</name>
    <dbReference type="NCBI Taxonomy" id="300266"/>
    <lineage>
        <taxon>Bacteria</taxon>
        <taxon>Pseudomonadati</taxon>
        <taxon>Pseudomonadota</taxon>
        <taxon>Betaproteobacteria</taxon>
        <taxon>Neisseriales</taxon>
        <taxon>Chitinibacteraceae</taxon>
        <taxon>Silvimonas</taxon>
    </lineage>
</organism>
<dbReference type="GO" id="GO:0032153">
    <property type="term" value="C:cell division site"/>
    <property type="evidence" value="ECO:0007669"/>
    <property type="project" value="UniProtKB-UniRule"/>
</dbReference>
<proteinExistence type="inferred from homology"/>
<dbReference type="Proteomes" id="UP000543030">
    <property type="component" value="Unassembled WGS sequence"/>
</dbReference>
<dbReference type="NCBIfam" id="TIGR02209">
    <property type="entry name" value="ftsL_broad"/>
    <property type="match status" value="1"/>
</dbReference>
<evidence type="ECO:0000256" key="4">
    <source>
        <dbReference type="ARBA" id="ARBA00022692"/>
    </source>
</evidence>
<dbReference type="HAMAP" id="MF_00910">
    <property type="entry name" value="FtsL"/>
    <property type="match status" value="1"/>
</dbReference>
<reference evidence="10 11" key="1">
    <citation type="submission" date="2020-08" db="EMBL/GenBank/DDBJ databases">
        <title>Genomic Encyclopedia of Type Strains, Phase IV (KMG-IV): sequencing the most valuable type-strain genomes for metagenomic binning, comparative biology and taxonomic classification.</title>
        <authorList>
            <person name="Goeker M."/>
        </authorList>
    </citation>
    <scope>NUCLEOTIDE SEQUENCE [LARGE SCALE GENOMIC DNA]</scope>
    <source>
        <strain evidence="10 11">DSM 18233</strain>
    </source>
</reference>
<evidence type="ECO:0000313" key="11">
    <source>
        <dbReference type="Proteomes" id="UP000543030"/>
    </source>
</evidence>
<evidence type="ECO:0000256" key="7">
    <source>
        <dbReference type="ARBA" id="ARBA00023306"/>
    </source>
</evidence>
<dbReference type="GO" id="GO:0005886">
    <property type="term" value="C:plasma membrane"/>
    <property type="evidence" value="ECO:0007669"/>
    <property type="project" value="UniProtKB-SubCell"/>
</dbReference>
<comment type="function">
    <text evidence="8">Essential cell division protein. May link together the upstream cell division proteins, which are predominantly cytoplasmic, with the downstream cell division proteins, which are predominantly periplasmic.</text>
</comment>
<dbReference type="GO" id="GO:0043093">
    <property type="term" value="P:FtsZ-dependent cytokinesis"/>
    <property type="evidence" value="ECO:0007669"/>
    <property type="project" value="UniProtKB-UniRule"/>
</dbReference>
<evidence type="ECO:0000256" key="8">
    <source>
        <dbReference type="HAMAP-Rule" id="MF_00910"/>
    </source>
</evidence>
<name>A0A840RFU6_9NEIS</name>
<evidence type="ECO:0000256" key="3">
    <source>
        <dbReference type="ARBA" id="ARBA00022618"/>
    </source>
</evidence>
<keyword evidence="7 8" id="KW-0131">Cell cycle</keyword>
<sequence length="102" mass="11333">MIRLNLFLLALAIVCALSVVTSQHRARKAYGELQKEQEVARQLDVEWGQLQLEESTWAMHSRIESEATQRLGMQMPGATRTQVVGPDGTAVGRIATKADLKE</sequence>
<dbReference type="PANTHER" id="PTHR37479:SF1">
    <property type="entry name" value="CELL DIVISION PROTEIN FTSL"/>
    <property type="match status" value="1"/>
</dbReference>
<keyword evidence="2 8" id="KW-1003">Cell membrane</keyword>
<dbReference type="Pfam" id="PF04999">
    <property type="entry name" value="FtsL"/>
    <property type="match status" value="1"/>
</dbReference>
<comment type="subcellular location">
    <subcellularLocation>
        <location evidence="8">Cell inner membrane</location>
        <topology evidence="8">Single-pass type II membrane protein</topology>
    </subcellularLocation>
    <subcellularLocation>
        <location evidence="1">Cell membrane</location>
        <topology evidence="1">Single-pass type II membrane protein</topology>
    </subcellularLocation>
    <text evidence="8">Localizes to the division septum where it forms a ring structure.</text>
</comment>
<dbReference type="RefSeq" id="WP_184101896.1">
    <property type="nucleotide sequence ID" value="NZ_JACHHN010000006.1"/>
</dbReference>
<comment type="subunit">
    <text evidence="8">Part of a complex composed of FtsB, FtsL and FtsQ.</text>
</comment>
<keyword evidence="11" id="KW-1185">Reference proteome</keyword>
<dbReference type="EMBL" id="JACHHN010000006">
    <property type="protein sequence ID" value="MBB5192205.1"/>
    <property type="molecule type" value="Genomic_DNA"/>
</dbReference>
<comment type="similarity">
    <text evidence="8">Belongs to the FtsL family.</text>
</comment>
<evidence type="ECO:0000256" key="5">
    <source>
        <dbReference type="ARBA" id="ARBA00022989"/>
    </source>
</evidence>
<keyword evidence="5 8" id="KW-1133">Transmembrane helix</keyword>
<gene>
    <name evidence="8" type="primary">ftsL</name>
    <name evidence="10" type="ORF">HNQ50_002946</name>
</gene>
<evidence type="ECO:0000313" key="10">
    <source>
        <dbReference type="EMBL" id="MBB5192205.1"/>
    </source>
</evidence>
<dbReference type="InterPro" id="IPR011922">
    <property type="entry name" value="Cell_div_FtsL"/>
</dbReference>
<comment type="caution">
    <text evidence="10">The sequence shown here is derived from an EMBL/GenBank/DDBJ whole genome shotgun (WGS) entry which is preliminary data.</text>
</comment>
<keyword evidence="6 8" id="KW-0472">Membrane</keyword>
<evidence type="ECO:0000256" key="2">
    <source>
        <dbReference type="ARBA" id="ARBA00022475"/>
    </source>
</evidence>
<keyword evidence="3 8" id="KW-0132">Cell division</keyword>
<evidence type="ECO:0000256" key="9">
    <source>
        <dbReference type="NCBIfam" id="TIGR02209"/>
    </source>
</evidence>
<dbReference type="PANTHER" id="PTHR37479">
    <property type="entry name" value="CELL DIVISION PROTEIN FTSL"/>
    <property type="match status" value="1"/>
</dbReference>